<accession>A0ABU2MPS0</accession>
<organism evidence="1 2">
    <name type="scientific">Streptomyces litchfieldiae</name>
    <dbReference type="NCBI Taxonomy" id="3075543"/>
    <lineage>
        <taxon>Bacteria</taxon>
        <taxon>Bacillati</taxon>
        <taxon>Actinomycetota</taxon>
        <taxon>Actinomycetes</taxon>
        <taxon>Kitasatosporales</taxon>
        <taxon>Streptomycetaceae</taxon>
        <taxon>Streptomyces</taxon>
    </lineage>
</organism>
<keyword evidence="2" id="KW-1185">Reference proteome</keyword>
<name>A0ABU2MPS0_9ACTN</name>
<evidence type="ECO:0000313" key="1">
    <source>
        <dbReference type="EMBL" id="MDT0343626.1"/>
    </source>
</evidence>
<sequence length="61" mass="6335">MGRAQRTEPLAAPVTRLHSQAGALSADRSGDHGRLALAKLNADNRTHAVVLAYETGVLATG</sequence>
<gene>
    <name evidence="1" type="ORF">RM590_13535</name>
</gene>
<protein>
    <submittedName>
        <fullName evidence="1">Uncharacterized protein</fullName>
    </submittedName>
</protein>
<evidence type="ECO:0000313" key="2">
    <source>
        <dbReference type="Proteomes" id="UP001183246"/>
    </source>
</evidence>
<comment type="caution">
    <text evidence="1">The sequence shown here is derived from an EMBL/GenBank/DDBJ whole genome shotgun (WGS) entry which is preliminary data.</text>
</comment>
<proteinExistence type="predicted"/>
<reference evidence="2" key="1">
    <citation type="submission" date="2023-07" db="EMBL/GenBank/DDBJ databases">
        <title>30 novel species of actinomycetes from the DSMZ collection.</title>
        <authorList>
            <person name="Nouioui I."/>
        </authorList>
    </citation>
    <scope>NUCLEOTIDE SEQUENCE [LARGE SCALE GENOMIC DNA]</scope>
    <source>
        <strain evidence="2">DSM 44938</strain>
    </source>
</reference>
<dbReference type="Proteomes" id="UP001183246">
    <property type="component" value="Unassembled WGS sequence"/>
</dbReference>
<dbReference type="RefSeq" id="WP_311704762.1">
    <property type="nucleotide sequence ID" value="NZ_JAVREL010000006.1"/>
</dbReference>
<dbReference type="EMBL" id="JAVREL010000006">
    <property type="protein sequence ID" value="MDT0343626.1"/>
    <property type="molecule type" value="Genomic_DNA"/>
</dbReference>